<dbReference type="Pfam" id="PF16778">
    <property type="entry name" value="Phage_tail_APC"/>
    <property type="match status" value="1"/>
</dbReference>
<organism evidence="2 3">
    <name type="scientific">Pseudomonas helleri</name>
    <dbReference type="NCBI Taxonomy" id="1608996"/>
    <lineage>
        <taxon>Bacteria</taxon>
        <taxon>Pseudomonadati</taxon>
        <taxon>Pseudomonadota</taxon>
        <taxon>Gammaproteobacteria</taxon>
        <taxon>Pseudomonadales</taxon>
        <taxon>Pseudomonadaceae</taxon>
        <taxon>Pseudomonas</taxon>
    </lineage>
</organism>
<proteinExistence type="predicted"/>
<evidence type="ECO:0000313" key="2">
    <source>
        <dbReference type="EMBL" id="MQU29852.1"/>
    </source>
</evidence>
<dbReference type="InterPro" id="IPR031893">
    <property type="entry name" value="Phage_tail_APC"/>
</dbReference>
<keyword evidence="3" id="KW-1185">Reference proteome</keyword>
<dbReference type="RefSeq" id="WP_153350372.1">
    <property type="nucleotide sequence ID" value="NZ_WIVX01000001.1"/>
</dbReference>
<dbReference type="EMBL" id="WIVX01000001">
    <property type="protein sequence ID" value="MQU29852.1"/>
    <property type="molecule type" value="Genomic_DNA"/>
</dbReference>
<reference evidence="2 3" key="1">
    <citation type="submission" date="2019-10" db="EMBL/GenBank/DDBJ databases">
        <title>Evaluation of single-gene subtyping targets for Pseudomonas.</title>
        <authorList>
            <person name="Reichler S.J."/>
            <person name="Orsi R.H."/>
            <person name="Wiedmann M."/>
            <person name="Martin N.H."/>
            <person name="Murphy S.I."/>
        </authorList>
    </citation>
    <scope>NUCLEOTIDE SEQUENCE [LARGE SCALE GENOMIC DNA]</scope>
    <source>
        <strain evidence="2 3">FSL R10-2107</strain>
    </source>
</reference>
<evidence type="ECO:0000259" key="1">
    <source>
        <dbReference type="Pfam" id="PF16778"/>
    </source>
</evidence>
<feature type="domain" description="Phage tail assembly chaperone-like" evidence="1">
    <location>
        <begin position="64"/>
        <end position="122"/>
    </location>
</feature>
<comment type="caution">
    <text evidence="2">The sequence shown here is derived from an EMBL/GenBank/DDBJ whole genome shotgun (WGS) entry which is preliminary data.</text>
</comment>
<dbReference type="Gene3D" id="6.10.140.1310">
    <property type="match status" value="1"/>
</dbReference>
<dbReference type="AlphaFoldDB" id="A0A7X2CFV0"/>
<evidence type="ECO:0000313" key="3">
    <source>
        <dbReference type="Proteomes" id="UP000470186"/>
    </source>
</evidence>
<dbReference type="Proteomes" id="UP000470186">
    <property type="component" value="Unassembled WGS sequence"/>
</dbReference>
<name>A0A7X2CFV0_9PSED</name>
<protein>
    <recommendedName>
        <fullName evidence="1">Phage tail assembly chaperone-like domain-containing protein</fullName>
    </recommendedName>
</protein>
<gene>
    <name evidence="2" type="ORF">GHO30_00320</name>
</gene>
<accession>A0A7X2CFV0</accession>
<sequence>MSKNKLHYDDAGYVYGYGDLPGTQFIEVDNFEEALQAFSSRKSLRIVDGELVIEVSREEKLKDVTRARDELLAESDLLRVRLLDSEDISGTIDTASRQRLAAYRQALRDVTLQDPFAVNWPTLEANDE</sequence>